<feature type="domain" description="ABC transporter" evidence="8">
    <location>
        <begin position="74"/>
        <end position="304"/>
    </location>
</feature>
<dbReference type="PROSITE" id="PS00211">
    <property type="entry name" value="ABC_TRANSPORTER_1"/>
    <property type="match status" value="1"/>
</dbReference>
<keyword evidence="2" id="KW-0813">Transport</keyword>
<keyword evidence="6" id="KW-1133">Transmembrane helix</keyword>
<dbReference type="SMART" id="SM00382">
    <property type="entry name" value="AAA"/>
    <property type="match status" value="1"/>
</dbReference>
<sequence length="328" mass="34294">MSELEFGAISQAQMAFSVVLNGLSVIIGQTESLSALSVQVSRLDALERAMCQEVTGDRVASELSVQESGPDVALELLGLTVRTPPRSGCPQHTLVADLSLCLARGQSALVVGQSGVGKSSLLRAVAGLWQSGCGTVRRALGEEVFFMPQNPYMFLGTLEEQLLYPSVGQGGPPRAHSAAIVRALCAVGLGGLLERHRLQDAKDWSSILSLGERQRINFARILLRPSLRLALIDEGTSACDGGNEALLYERLAEHVPSYVSVGHRAALRKFHTHVLWLRLGAAEGRGSAGAGAGAAGEPGAAAAGQFSTLRAFEAQQAAAGQAAEAASC</sequence>
<organism evidence="9 10">
    <name type="scientific">Prorocentrum cordatum</name>
    <dbReference type="NCBI Taxonomy" id="2364126"/>
    <lineage>
        <taxon>Eukaryota</taxon>
        <taxon>Sar</taxon>
        <taxon>Alveolata</taxon>
        <taxon>Dinophyceae</taxon>
        <taxon>Prorocentrales</taxon>
        <taxon>Prorocentraceae</taxon>
        <taxon>Prorocentrum</taxon>
    </lineage>
</organism>
<protein>
    <recommendedName>
        <fullName evidence="8">ABC transporter domain-containing protein</fullName>
    </recommendedName>
</protein>
<dbReference type="Gene3D" id="3.40.50.300">
    <property type="entry name" value="P-loop containing nucleotide triphosphate hydrolases"/>
    <property type="match status" value="1"/>
</dbReference>
<evidence type="ECO:0000256" key="7">
    <source>
        <dbReference type="ARBA" id="ARBA00023136"/>
    </source>
</evidence>
<evidence type="ECO:0000256" key="4">
    <source>
        <dbReference type="ARBA" id="ARBA00022741"/>
    </source>
</evidence>
<evidence type="ECO:0000313" key="10">
    <source>
        <dbReference type="Proteomes" id="UP001189429"/>
    </source>
</evidence>
<evidence type="ECO:0000256" key="1">
    <source>
        <dbReference type="ARBA" id="ARBA00008575"/>
    </source>
</evidence>
<dbReference type="InterPro" id="IPR027417">
    <property type="entry name" value="P-loop_NTPase"/>
</dbReference>
<evidence type="ECO:0000313" key="9">
    <source>
        <dbReference type="EMBL" id="CAK0840431.1"/>
    </source>
</evidence>
<comment type="caution">
    <text evidence="9">The sequence shown here is derived from an EMBL/GenBank/DDBJ whole genome shotgun (WGS) entry which is preliminary data.</text>
</comment>
<keyword evidence="7" id="KW-0472">Membrane</keyword>
<comment type="similarity">
    <text evidence="1">Belongs to the ABC transporter superfamily. ABCD family. Peroxisomal fatty acyl CoA transporter (TC 3.A.1.203) subfamily.</text>
</comment>
<dbReference type="PANTHER" id="PTHR11384">
    <property type="entry name" value="ATP-BINDING CASSETTE, SUB-FAMILY D MEMBER"/>
    <property type="match status" value="1"/>
</dbReference>
<proteinExistence type="inferred from homology"/>
<dbReference type="EMBL" id="CAUYUJ010014380">
    <property type="protein sequence ID" value="CAK0840431.1"/>
    <property type="molecule type" value="Genomic_DNA"/>
</dbReference>
<dbReference type="InterPro" id="IPR050835">
    <property type="entry name" value="ABC_transporter_sub-D"/>
</dbReference>
<dbReference type="InterPro" id="IPR003439">
    <property type="entry name" value="ABC_transporter-like_ATP-bd"/>
</dbReference>
<dbReference type="Proteomes" id="UP001189429">
    <property type="component" value="Unassembled WGS sequence"/>
</dbReference>
<gene>
    <name evidence="9" type="ORF">PCOR1329_LOCUS35884</name>
</gene>
<evidence type="ECO:0000256" key="2">
    <source>
        <dbReference type="ARBA" id="ARBA00022448"/>
    </source>
</evidence>
<evidence type="ECO:0000259" key="8">
    <source>
        <dbReference type="PROSITE" id="PS50893"/>
    </source>
</evidence>
<dbReference type="Pfam" id="PF00005">
    <property type="entry name" value="ABC_tran"/>
    <property type="match status" value="1"/>
</dbReference>
<keyword evidence="4" id="KW-0547">Nucleotide-binding</keyword>
<keyword evidence="5" id="KW-0067">ATP-binding</keyword>
<accession>A0ABN9T624</accession>
<keyword evidence="10" id="KW-1185">Reference proteome</keyword>
<keyword evidence="3" id="KW-0812">Transmembrane</keyword>
<dbReference type="PANTHER" id="PTHR11384:SF55">
    <property type="entry name" value="ATP-BINDING CASSETTE TRANSPORTER"/>
    <property type="match status" value="1"/>
</dbReference>
<evidence type="ECO:0000256" key="6">
    <source>
        <dbReference type="ARBA" id="ARBA00022989"/>
    </source>
</evidence>
<dbReference type="PROSITE" id="PS50893">
    <property type="entry name" value="ABC_TRANSPORTER_2"/>
    <property type="match status" value="1"/>
</dbReference>
<dbReference type="InterPro" id="IPR017871">
    <property type="entry name" value="ABC_transporter-like_CS"/>
</dbReference>
<evidence type="ECO:0000256" key="3">
    <source>
        <dbReference type="ARBA" id="ARBA00022692"/>
    </source>
</evidence>
<reference evidence="9" key="1">
    <citation type="submission" date="2023-10" db="EMBL/GenBank/DDBJ databases">
        <authorList>
            <person name="Chen Y."/>
            <person name="Shah S."/>
            <person name="Dougan E. K."/>
            <person name="Thang M."/>
            <person name="Chan C."/>
        </authorList>
    </citation>
    <scope>NUCLEOTIDE SEQUENCE [LARGE SCALE GENOMIC DNA]</scope>
</reference>
<dbReference type="InterPro" id="IPR003593">
    <property type="entry name" value="AAA+_ATPase"/>
</dbReference>
<dbReference type="SUPFAM" id="SSF52540">
    <property type="entry name" value="P-loop containing nucleoside triphosphate hydrolases"/>
    <property type="match status" value="1"/>
</dbReference>
<name>A0ABN9T624_9DINO</name>
<evidence type="ECO:0000256" key="5">
    <source>
        <dbReference type="ARBA" id="ARBA00022840"/>
    </source>
</evidence>